<dbReference type="RefSeq" id="WP_372563840.1">
    <property type="nucleotide sequence ID" value="NZ_JBGOSP010000010.1"/>
</dbReference>
<proteinExistence type="predicted"/>
<reference evidence="1 2" key="1">
    <citation type="submission" date="2024-08" db="EMBL/GenBank/DDBJ databases">
        <title>Genome sequence of Streptomyces aureus CACIA-1.46HGO.</title>
        <authorList>
            <person name="Evangelista-Martinez Z."/>
        </authorList>
    </citation>
    <scope>NUCLEOTIDE SEQUENCE [LARGE SCALE GENOMIC DNA]</scope>
    <source>
        <strain evidence="1 2">CACIA-1.46HGO</strain>
    </source>
</reference>
<sequence length="162" mass="17773">MRREVTSTGTGRAVEEFLRIVPAARTVLDELIASHPDRYGAWSEGSVGDLLEFLLEVFTRPVLLPLLRTDAPDDETAVGACFAYIELLATDPNPYVESSVHFGILEQFLEDQNTLLRAWHHSLPATRTKLAAMLEEYPATLRAPGGGRARVNGKGVASGELR</sequence>
<dbReference type="EMBL" id="JBGOSP010000010">
    <property type="protein sequence ID" value="MFA3838855.1"/>
    <property type="molecule type" value="Genomic_DNA"/>
</dbReference>
<accession>A0ABV4SK68</accession>
<organism evidence="1 2">
    <name type="scientific">Streptomyces aureus</name>
    <dbReference type="NCBI Taxonomy" id="193461"/>
    <lineage>
        <taxon>Bacteria</taxon>
        <taxon>Bacillati</taxon>
        <taxon>Actinomycetota</taxon>
        <taxon>Actinomycetes</taxon>
        <taxon>Kitasatosporales</taxon>
        <taxon>Streptomycetaceae</taxon>
        <taxon>Streptomyces</taxon>
    </lineage>
</organism>
<protein>
    <submittedName>
        <fullName evidence="1">Uncharacterized protein</fullName>
    </submittedName>
</protein>
<evidence type="ECO:0000313" key="2">
    <source>
        <dbReference type="Proteomes" id="UP001571476"/>
    </source>
</evidence>
<keyword evidence="2" id="KW-1185">Reference proteome</keyword>
<name>A0ABV4SK68_9ACTN</name>
<gene>
    <name evidence="1" type="ORF">ACEG43_22200</name>
</gene>
<dbReference type="Proteomes" id="UP001571476">
    <property type="component" value="Unassembled WGS sequence"/>
</dbReference>
<evidence type="ECO:0000313" key="1">
    <source>
        <dbReference type="EMBL" id="MFA3838855.1"/>
    </source>
</evidence>
<comment type="caution">
    <text evidence="1">The sequence shown here is derived from an EMBL/GenBank/DDBJ whole genome shotgun (WGS) entry which is preliminary data.</text>
</comment>